<protein>
    <submittedName>
        <fullName evidence="2">Uncharacterized protein</fullName>
    </submittedName>
</protein>
<dbReference type="EMBL" id="CAXAMN010021729">
    <property type="protein sequence ID" value="CAK9062821.1"/>
    <property type="molecule type" value="Genomic_DNA"/>
</dbReference>
<evidence type="ECO:0000313" key="1">
    <source>
        <dbReference type="EMBL" id="CAK9062821.1"/>
    </source>
</evidence>
<organism evidence="2 3">
    <name type="scientific">Durusdinium trenchii</name>
    <dbReference type="NCBI Taxonomy" id="1381693"/>
    <lineage>
        <taxon>Eukaryota</taxon>
        <taxon>Sar</taxon>
        <taxon>Alveolata</taxon>
        <taxon>Dinophyceae</taxon>
        <taxon>Suessiales</taxon>
        <taxon>Symbiodiniaceae</taxon>
        <taxon>Durusdinium</taxon>
    </lineage>
</organism>
<evidence type="ECO:0000313" key="3">
    <source>
        <dbReference type="Proteomes" id="UP001642484"/>
    </source>
</evidence>
<accession>A0ABP0NIJ8</accession>
<sequence length="132" mass="14709">MFGCQSCLSSRLSLCSFRALPLTSQQAGHWSQRHTSQDTLWQRWVSSISGLTTLSSEQPSDLATSTPQRPSFGHGDTCGLECARVAGSHCQSCSWRDRRAKAHMHDIRKNDVLVIVCHEELWSQEIGLSCMS</sequence>
<keyword evidence="3" id="KW-1185">Reference proteome</keyword>
<dbReference type="Proteomes" id="UP001642484">
    <property type="component" value="Unassembled WGS sequence"/>
</dbReference>
<reference evidence="2 3" key="1">
    <citation type="submission" date="2024-02" db="EMBL/GenBank/DDBJ databases">
        <authorList>
            <person name="Chen Y."/>
            <person name="Shah S."/>
            <person name="Dougan E. K."/>
            <person name="Thang M."/>
            <person name="Chan C."/>
        </authorList>
    </citation>
    <scope>NUCLEOTIDE SEQUENCE [LARGE SCALE GENOMIC DNA]</scope>
</reference>
<dbReference type="EMBL" id="CAXAMN010021740">
    <property type="protein sequence ID" value="CAK9062947.1"/>
    <property type="molecule type" value="Genomic_DNA"/>
</dbReference>
<comment type="caution">
    <text evidence="2">The sequence shown here is derived from an EMBL/GenBank/DDBJ whole genome shotgun (WGS) entry which is preliminary data.</text>
</comment>
<proteinExistence type="predicted"/>
<gene>
    <name evidence="1" type="ORF">CCMP2556_LOCUS30890</name>
    <name evidence="2" type="ORF">CCMP2556_LOCUS30960</name>
</gene>
<name>A0ABP0NIJ8_9DINO</name>
<evidence type="ECO:0000313" key="2">
    <source>
        <dbReference type="EMBL" id="CAK9062947.1"/>
    </source>
</evidence>